<feature type="region of interest" description="Disordered" evidence="4">
    <location>
        <begin position="178"/>
        <end position="244"/>
    </location>
</feature>
<evidence type="ECO:0000313" key="7">
    <source>
        <dbReference type="Proteomes" id="UP001234581"/>
    </source>
</evidence>
<dbReference type="GeneID" id="83208499"/>
<keyword evidence="3" id="KW-0694">RNA-binding</keyword>
<dbReference type="SUPFAM" id="SSF54928">
    <property type="entry name" value="RNA-binding domain, RBD"/>
    <property type="match status" value="1"/>
</dbReference>
<keyword evidence="2" id="KW-0539">Nucleus</keyword>
<dbReference type="GO" id="GO:0071011">
    <property type="term" value="C:precatalytic spliceosome"/>
    <property type="evidence" value="ECO:0007669"/>
    <property type="project" value="TreeGrafter"/>
</dbReference>
<protein>
    <recommendedName>
        <fullName evidence="5">RRM domain-containing protein</fullName>
    </recommendedName>
</protein>
<evidence type="ECO:0000259" key="5">
    <source>
        <dbReference type="PROSITE" id="PS50102"/>
    </source>
</evidence>
<dbReference type="GO" id="GO:0000398">
    <property type="term" value="P:mRNA splicing, via spliceosome"/>
    <property type="evidence" value="ECO:0007669"/>
    <property type="project" value="TreeGrafter"/>
</dbReference>
<feature type="compositionally biased region" description="Basic residues" evidence="4">
    <location>
        <begin position="193"/>
        <end position="231"/>
    </location>
</feature>
<dbReference type="Proteomes" id="UP001234581">
    <property type="component" value="Unassembled WGS sequence"/>
</dbReference>
<dbReference type="SMART" id="SM00360">
    <property type="entry name" value="RRM"/>
    <property type="match status" value="1"/>
</dbReference>
<name>A0AAD7Y338_9FUNG</name>
<accession>A0AAD7Y338</accession>
<dbReference type="GO" id="GO:0017069">
    <property type="term" value="F:snRNA binding"/>
    <property type="evidence" value="ECO:0007669"/>
    <property type="project" value="TreeGrafter"/>
</dbReference>
<feature type="region of interest" description="Disordered" evidence="4">
    <location>
        <begin position="132"/>
        <end position="164"/>
    </location>
</feature>
<gene>
    <name evidence="6" type="ORF">O0I10_001081</name>
</gene>
<feature type="compositionally biased region" description="Basic and acidic residues" evidence="4">
    <location>
        <begin position="152"/>
        <end position="164"/>
    </location>
</feature>
<evidence type="ECO:0000256" key="4">
    <source>
        <dbReference type="SAM" id="MobiDB-lite"/>
    </source>
</evidence>
<evidence type="ECO:0000256" key="2">
    <source>
        <dbReference type="ARBA" id="ARBA00023242"/>
    </source>
</evidence>
<dbReference type="InterPro" id="IPR012677">
    <property type="entry name" value="Nucleotide-bd_a/b_plait_sf"/>
</dbReference>
<dbReference type="PANTHER" id="PTHR13952:SF6">
    <property type="entry name" value="U11_U12 SMALL NUCLEAR RIBONUCLEOPROTEIN 35 KDA PROTEIN"/>
    <property type="match status" value="1"/>
</dbReference>
<dbReference type="Pfam" id="PF00076">
    <property type="entry name" value="RRM_1"/>
    <property type="match status" value="1"/>
</dbReference>
<organism evidence="6 7">
    <name type="scientific">Lichtheimia ornata</name>
    <dbReference type="NCBI Taxonomy" id="688661"/>
    <lineage>
        <taxon>Eukaryota</taxon>
        <taxon>Fungi</taxon>
        <taxon>Fungi incertae sedis</taxon>
        <taxon>Mucoromycota</taxon>
        <taxon>Mucoromycotina</taxon>
        <taxon>Mucoromycetes</taxon>
        <taxon>Mucorales</taxon>
        <taxon>Lichtheimiaceae</taxon>
        <taxon>Lichtheimia</taxon>
    </lineage>
</organism>
<evidence type="ECO:0000313" key="6">
    <source>
        <dbReference type="EMBL" id="KAJ8662905.1"/>
    </source>
</evidence>
<evidence type="ECO:0000256" key="3">
    <source>
        <dbReference type="PROSITE-ProRule" id="PRU00176"/>
    </source>
</evidence>
<dbReference type="PROSITE" id="PS50102">
    <property type="entry name" value="RRM"/>
    <property type="match status" value="1"/>
</dbReference>
<dbReference type="AlphaFoldDB" id="A0AAD7Y338"/>
<dbReference type="InterPro" id="IPR000504">
    <property type="entry name" value="RRM_dom"/>
</dbReference>
<dbReference type="InterPro" id="IPR051183">
    <property type="entry name" value="U1_U11-U12_snRNP_70-35kDa"/>
</dbReference>
<proteinExistence type="predicted"/>
<dbReference type="RefSeq" id="XP_058347817.1">
    <property type="nucleotide sequence ID" value="XM_058481179.1"/>
</dbReference>
<feature type="compositionally biased region" description="Basic and acidic residues" evidence="4">
    <location>
        <begin position="178"/>
        <end position="192"/>
    </location>
</feature>
<feature type="domain" description="RRM" evidence="5">
    <location>
        <begin position="47"/>
        <end position="125"/>
    </location>
</feature>
<comment type="subcellular location">
    <subcellularLocation>
        <location evidence="1">Nucleus</location>
    </subcellularLocation>
</comment>
<evidence type="ECO:0000256" key="1">
    <source>
        <dbReference type="ARBA" id="ARBA00004123"/>
    </source>
</evidence>
<dbReference type="FunFam" id="3.30.70.330:FF:000132">
    <property type="entry name" value="Small nuclear ribonucleoprotein U11/U12 subunit 35"/>
    <property type="match status" value="1"/>
</dbReference>
<comment type="caution">
    <text evidence="6">The sequence shown here is derived from an EMBL/GenBank/DDBJ whole genome shotgun (WGS) entry which is preliminary data.</text>
</comment>
<dbReference type="EMBL" id="JARTCD010000003">
    <property type="protein sequence ID" value="KAJ8662905.1"/>
    <property type="molecule type" value="Genomic_DNA"/>
</dbReference>
<reference evidence="6 7" key="1">
    <citation type="submission" date="2023-03" db="EMBL/GenBank/DDBJ databases">
        <title>Genome sequence of Lichtheimia ornata CBS 291.66.</title>
        <authorList>
            <person name="Mohabir J.T."/>
            <person name="Shea T.P."/>
            <person name="Kurbessoian T."/>
            <person name="Berby B."/>
            <person name="Fontaine J."/>
            <person name="Livny J."/>
            <person name="Gnirke A."/>
            <person name="Stajich J.E."/>
            <person name="Cuomo C.A."/>
        </authorList>
    </citation>
    <scope>NUCLEOTIDE SEQUENCE [LARGE SCALE GENOMIC DNA]</scope>
    <source>
        <strain evidence="6">CBS 291.66</strain>
    </source>
</reference>
<dbReference type="Gene3D" id="3.30.70.330">
    <property type="match status" value="1"/>
</dbReference>
<dbReference type="InterPro" id="IPR035979">
    <property type="entry name" value="RBD_domain_sf"/>
</dbReference>
<keyword evidence="7" id="KW-1185">Reference proteome</keyword>
<sequence length="244" mass="28833">MWFAQTYDPLQAGSIDGTDTTPHDHAVKRALNSHYVPPRQLTTDPEKTIFVGRLNHATTEESLRACFERYGTITHLHLPCNIVTGTSQGYAFVTFKHRYEARDAYEKGHRTVLDEHVLLVDYERSRMMKGWVPRRLGGGYSGNKESGQLRFGGRDKPFRWPTKRRDVEEDPIVLQDQRRSDTWRVTKEDERKRRSHQSPRRRSPSRHRHHVSPKRQRRSRSPSHHRRHRSSTRTSGSRWRHHPH</sequence>
<dbReference type="PANTHER" id="PTHR13952">
    <property type="entry name" value="U1 SMALL NUCLEAR RIBONUCLEOPROTEIN 70 KD"/>
    <property type="match status" value="1"/>
</dbReference>
<dbReference type="GO" id="GO:0003729">
    <property type="term" value="F:mRNA binding"/>
    <property type="evidence" value="ECO:0007669"/>
    <property type="project" value="TreeGrafter"/>
</dbReference>